<protein>
    <submittedName>
        <fullName evidence="2">PilZ domain</fullName>
    </submittedName>
</protein>
<sequence length="119" mass="13653">MGIEKRKSRRTDVNVYISLRQLDDKYVSGYAGDTVDVNVINISKDGMAFKSDYKFKPNTYYDTIVILANKERLATVIEIIRMSNSGDTETTYGCRFVGISKEDQFKIEVYQIVDESKNN</sequence>
<dbReference type="EMBL" id="CZBU01000003">
    <property type="protein sequence ID" value="CUQ77414.1"/>
    <property type="molecule type" value="Genomic_DNA"/>
</dbReference>
<dbReference type="GO" id="GO:0035438">
    <property type="term" value="F:cyclic-di-GMP binding"/>
    <property type="evidence" value="ECO:0007669"/>
    <property type="project" value="InterPro"/>
</dbReference>
<evidence type="ECO:0000313" key="3">
    <source>
        <dbReference type="EMBL" id="CUQ81531.1"/>
    </source>
</evidence>
<evidence type="ECO:0000259" key="1">
    <source>
        <dbReference type="Pfam" id="PF07238"/>
    </source>
</evidence>
<accession>A0A174YQL7</accession>
<dbReference type="RefSeq" id="WP_022097259.1">
    <property type="nucleotide sequence ID" value="NZ_CABIXW010000002.1"/>
</dbReference>
<evidence type="ECO:0000313" key="5">
    <source>
        <dbReference type="Proteomes" id="UP000095780"/>
    </source>
</evidence>
<dbReference type="EMBL" id="CZBV01000002">
    <property type="protein sequence ID" value="CUQ81531.1"/>
    <property type="molecule type" value="Genomic_DNA"/>
</dbReference>
<dbReference type="InterPro" id="IPR009875">
    <property type="entry name" value="PilZ_domain"/>
</dbReference>
<proteinExistence type="predicted"/>
<dbReference type="Pfam" id="PF07238">
    <property type="entry name" value="PilZ"/>
    <property type="match status" value="1"/>
</dbReference>
<evidence type="ECO:0000313" key="4">
    <source>
        <dbReference type="Proteomes" id="UP000095621"/>
    </source>
</evidence>
<dbReference type="Proteomes" id="UP000095621">
    <property type="component" value="Unassembled WGS sequence"/>
</dbReference>
<feature type="domain" description="PilZ" evidence="1">
    <location>
        <begin position="4"/>
        <end position="105"/>
    </location>
</feature>
<dbReference type="AlphaFoldDB" id="A0A174YQL7"/>
<organism evidence="2 4">
    <name type="scientific">Lachnospira eligens</name>
    <dbReference type="NCBI Taxonomy" id="39485"/>
    <lineage>
        <taxon>Bacteria</taxon>
        <taxon>Bacillati</taxon>
        <taxon>Bacillota</taxon>
        <taxon>Clostridia</taxon>
        <taxon>Lachnospirales</taxon>
        <taxon>Lachnospiraceae</taxon>
        <taxon>Lachnospira</taxon>
    </lineage>
</organism>
<dbReference type="Gene3D" id="2.40.10.220">
    <property type="entry name" value="predicted glycosyltransferase like domains"/>
    <property type="match status" value="1"/>
</dbReference>
<dbReference type="Proteomes" id="UP000095780">
    <property type="component" value="Unassembled WGS sequence"/>
</dbReference>
<gene>
    <name evidence="2" type="ORF">ERS852490_01553</name>
    <name evidence="3" type="ORF">ERS852492_00784</name>
</gene>
<reference evidence="4 5" key="1">
    <citation type="submission" date="2015-09" db="EMBL/GenBank/DDBJ databases">
        <authorList>
            <consortium name="Pathogen Informatics"/>
        </authorList>
    </citation>
    <scope>NUCLEOTIDE SEQUENCE [LARGE SCALE GENOMIC DNA]</scope>
    <source>
        <strain evidence="2 4">2789STDY5834875</strain>
        <strain evidence="3 5">2789STDY5834878</strain>
    </source>
</reference>
<name>A0A174YQL7_9FIRM</name>
<dbReference type="OrthoDB" id="2048971at2"/>
<evidence type="ECO:0000313" key="2">
    <source>
        <dbReference type="EMBL" id="CUQ77414.1"/>
    </source>
</evidence>
<dbReference type="SUPFAM" id="SSF141371">
    <property type="entry name" value="PilZ domain-like"/>
    <property type="match status" value="1"/>
</dbReference>